<evidence type="ECO:0000256" key="1">
    <source>
        <dbReference type="ARBA" id="ARBA00022714"/>
    </source>
</evidence>
<dbReference type="GO" id="GO:0046872">
    <property type="term" value="F:metal ion binding"/>
    <property type="evidence" value="ECO:0007669"/>
    <property type="project" value="UniProtKB-KW"/>
</dbReference>
<dbReference type="GO" id="GO:0051537">
    <property type="term" value="F:2 iron, 2 sulfur cluster binding"/>
    <property type="evidence" value="ECO:0007669"/>
    <property type="project" value="UniProtKB-KW"/>
</dbReference>
<dbReference type="PANTHER" id="PTHR13847">
    <property type="entry name" value="SARCOSINE DEHYDROGENASE-RELATED"/>
    <property type="match status" value="1"/>
</dbReference>
<keyword evidence="4" id="KW-0411">Iron-sulfur</keyword>
<keyword evidence="8" id="KW-1185">Reference proteome</keyword>
<dbReference type="PRINTS" id="PR00162">
    <property type="entry name" value="RIESKE"/>
</dbReference>
<reference evidence="7 8" key="1">
    <citation type="submission" date="2019-09" db="EMBL/GenBank/DDBJ databases">
        <title>Genome sequence of Adhaeribacter sp. M2.</title>
        <authorList>
            <person name="Srinivasan S."/>
        </authorList>
    </citation>
    <scope>NUCLEOTIDE SEQUENCE [LARGE SCALE GENOMIC DNA]</scope>
    <source>
        <strain evidence="7 8">M2</strain>
    </source>
</reference>
<name>A0A5N1JAY4_9BACT</name>
<dbReference type="Gene3D" id="3.50.50.60">
    <property type="entry name" value="FAD/NAD(P)-binding domain"/>
    <property type="match status" value="1"/>
</dbReference>
<dbReference type="InterPro" id="IPR036922">
    <property type="entry name" value="Rieske_2Fe-2S_sf"/>
</dbReference>
<sequence>MLKSDSGTTVSCWMPEVKMPQTTSLDEDITCDVCIVGAGLAGITTAYMLQQEGKSVVVLDKGPIGGGETGRTTAHLSDALDDRYDVLIKVHGETGARLAFESHAAAIDKIEEIVKKENIDCDFQRLDGYLYLLPSDKEEELDKELAATHQIGYTEVTKLQNNPVPTLSSGPVLCFPEQGQFHPLKYLAALAQIILDKGGFIFTGSQVNEFESGVVVRARTTDNFTVTANQLVVCTNTPVNDWVTMHTKQAPYRTYVLGFRIPHDSIPLGLYWDNSDPYHYIRTMRGKAAEGVIEHDLLIVGGEDHKTGQEHNPEERFNCLEEWSRKHFPMVQQIEYRWSGQVQEPVDYLAYIGRNPGDGEKVFIVTGDSGHGMTHCTIGGMLITDLIMGRQNPWETLYDPSRISLNTNTTGEFLKENLNVAKQYTDWVTPGDAPTAESLLPESGCVIRKGAAKVAVYCDKDGVQHERSAVCPHLGCIVHWNQVEKSWDCPCHGSRFDALGKVISGPALSDLGPA</sequence>
<keyword evidence="5" id="KW-1015">Disulfide bond</keyword>
<dbReference type="InterPro" id="IPR038010">
    <property type="entry name" value="YhfW_C"/>
</dbReference>
<proteinExistence type="predicted"/>
<keyword evidence="2" id="KW-0479">Metal-binding</keyword>
<dbReference type="SUPFAM" id="SSF51971">
    <property type="entry name" value="Nucleotide-binding domain"/>
    <property type="match status" value="1"/>
</dbReference>
<dbReference type="InterPro" id="IPR036188">
    <property type="entry name" value="FAD/NAD-bd_sf"/>
</dbReference>
<feature type="domain" description="Rieske" evidence="6">
    <location>
        <begin position="431"/>
        <end position="514"/>
    </location>
</feature>
<dbReference type="InterPro" id="IPR005805">
    <property type="entry name" value="Rieske_Fe-S_prot_C"/>
</dbReference>
<dbReference type="Gene3D" id="2.102.10.10">
    <property type="entry name" value="Rieske [2Fe-2S] iron-sulphur domain"/>
    <property type="match status" value="1"/>
</dbReference>
<dbReference type="AlphaFoldDB" id="A0A5N1JAY4"/>
<evidence type="ECO:0000256" key="2">
    <source>
        <dbReference type="ARBA" id="ARBA00022723"/>
    </source>
</evidence>
<dbReference type="RefSeq" id="WP_150902172.1">
    <property type="nucleotide sequence ID" value="NZ_VTWT01000001.1"/>
</dbReference>
<dbReference type="Pfam" id="PF00355">
    <property type="entry name" value="Rieske"/>
    <property type="match status" value="1"/>
</dbReference>
<dbReference type="GO" id="GO:0016020">
    <property type="term" value="C:membrane"/>
    <property type="evidence" value="ECO:0007669"/>
    <property type="project" value="InterPro"/>
</dbReference>
<keyword evidence="3" id="KW-0408">Iron</keyword>
<protein>
    <submittedName>
        <fullName evidence="7">FAD-dependent oxidoreductase</fullName>
    </submittedName>
</protein>
<dbReference type="Pfam" id="PF01266">
    <property type="entry name" value="DAO"/>
    <property type="match status" value="1"/>
</dbReference>
<dbReference type="Gene3D" id="3.30.9.10">
    <property type="entry name" value="D-Amino Acid Oxidase, subunit A, domain 2"/>
    <property type="match status" value="1"/>
</dbReference>
<dbReference type="Proteomes" id="UP000326570">
    <property type="component" value="Unassembled WGS sequence"/>
</dbReference>
<evidence type="ECO:0000256" key="3">
    <source>
        <dbReference type="ARBA" id="ARBA00023004"/>
    </source>
</evidence>
<evidence type="ECO:0000313" key="7">
    <source>
        <dbReference type="EMBL" id="KAA9346029.1"/>
    </source>
</evidence>
<dbReference type="InterPro" id="IPR006076">
    <property type="entry name" value="FAD-dep_OxRdtase"/>
</dbReference>
<dbReference type="GO" id="GO:0005737">
    <property type="term" value="C:cytoplasm"/>
    <property type="evidence" value="ECO:0007669"/>
    <property type="project" value="TreeGrafter"/>
</dbReference>
<dbReference type="InterPro" id="IPR017941">
    <property type="entry name" value="Rieske_2Fe-2S"/>
</dbReference>
<organism evidence="7 8">
    <name type="scientific">Adhaeribacter soli</name>
    <dbReference type="NCBI Taxonomy" id="2607655"/>
    <lineage>
        <taxon>Bacteria</taxon>
        <taxon>Pseudomonadati</taxon>
        <taxon>Bacteroidota</taxon>
        <taxon>Cytophagia</taxon>
        <taxon>Cytophagales</taxon>
        <taxon>Hymenobacteraceae</taxon>
        <taxon>Adhaeribacter</taxon>
    </lineage>
</organism>
<dbReference type="PANTHER" id="PTHR13847:SF281">
    <property type="entry name" value="FAD DEPENDENT OXIDOREDUCTASE DOMAIN-CONTAINING PROTEIN"/>
    <property type="match status" value="1"/>
</dbReference>
<dbReference type="CDD" id="cd03477">
    <property type="entry name" value="Rieske_YhfW_C"/>
    <property type="match status" value="1"/>
</dbReference>
<dbReference type="SUPFAM" id="SSF50022">
    <property type="entry name" value="ISP domain"/>
    <property type="match status" value="1"/>
</dbReference>
<evidence type="ECO:0000313" key="8">
    <source>
        <dbReference type="Proteomes" id="UP000326570"/>
    </source>
</evidence>
<dbReference type="PROSITE" id="PS51296">
    <property type="entry name" value="RIESKE"/>
    <property type="match status" value="1"/>
</dbReference>
<keyword evidence="1" id="KW-0001">2Fe-2S</keyword>
<comment type="caution">
    <text evidence="7">The sequence shown here is derived from an EMBL/GenBank/DDBJ whole genome shotgun (WGS) entry which is preliminary data.</text>
</comment>
<evidence type="ECO:0000256" key="4">
    <source>
        <dbReference type="ARBA" id="ARBA00023014"/>
    </source>
</evidence>
<dbReference type="EMBL" id="VTWT01000001">
    <property type="protein sequence ID" value="KAA9346029.1"/>
    <property type="molecule type" value="Genomic_DNA"/>
</dbReference>
<accession>A0A5N1JAY4</accession>
<gene>
    <name evidence="7" type="ORF">F0P94_02820</name>
</gene>
<evidence type="ECO:0000256" key="5">
    <source>
        <dbReference type="ARBA" id="ARBA00023157"/>
    </source>
</evidence>
<evidence type="ECO:0000259" key="6">
    <source>
        <dbReference type="PROSITE" id="PS51296"/>
    </source>
</evidence>